<feature type="binding site" evidence="8">
    <location>
        <position position="92"/>
    </location>
    <ligand>
        <name>shikimate</name>
        <dbReference type="ChEBI" id="CHEBI:36208"/>
    </ligand>
</feature>
<keyword evidence="5 8" id="KW-0560">Oxidoreductase</keyword>
<dbReference type="InterPro" id="IPR046346">
    <property type="entry name" value="Aminoacid_DH-like_N_sf"/>
</dbReference>
<evidence type="ECO:0000256" key="2">
    <source>
        <dbReference type="ARBA" id="ARBA00012962"/>
    </source>
</evidence>
<dbReference type="GO" id="GO:0050661">
    <property type="term" value="F:NADP binding"/>
    <property type="evidence" value="ECO:0007669"/>
    <property type="project" value="InterPro"/>
</dbReference>
<dbReference type="GO" id="GO:0019632">
    <property type="term" value="P:shikimate metabolic process"/>
    <property type="evidence" value="ECO:0007669"/>
    <property type="project" value="InterPro"/>
</dbReference>
<dbReference type="EMBL" id="REFR01000015">
    <property type="protein sequence ID" value="RMB01836.1"/>
    <property type="molecule type" value="Genomic_DNA"/>
</dbReference>
<dbReference type="Pfam" id="PF08501">
    <property type="entry name" value="Shikimate_dh_N"/>
    <property type="match status" value="1"/>
</dbReference>
<evidence type="ECO:0000259" key="11">
    <source>
        <dbReference type="Pfam" id="PF18317"/>
    </source>
</evidence>
<dbReference type="InterPro" id="IPR006151">
    <property type="entry name" value="Shikm_DH/Glu-tRNA_Rdtase"/>
</dbReference>
<protein>
    <recommendedName>
        <fullName evidence="2 8">Shikimate dehydrogenase (NADP(+))</fullName>
        <shortName evidence="8">SDH</shortName>
        <ecNumber evidence="2 8">1.1.1.25</ecNumber>
    </recommendedName>
</protein>
<dbReference type="GO" id="GO:0005829">
    <property type="term" value="C:cytosol"/>
    <property type="evidence" value="ECO:0007669"/>
    <property type="project" value="TreeGrafter"/>
</dbReference>
<dbReference type="EC" id="1.1.1.25" evidence="2 8"/>
<evidence type="ECO:0000313" key="13">
    <source>
        <dbReference type="Proteomes" id="UP000271227"/>
    </source>
</evidence>
<dbReference type="GO" id="GO:0009423">
    <property type="term" value="P:chorismate biosynthetic process"/>
    <property type="evidence" value="ECO:0007669"/>
    <property type="project" value="UniProtKB-UniRule"/>
</dbReference>
<proteinExistence type="inferred from homology"/>
<dbReference type="AlphaFoldDB" id="A0A3M0C4U0"/>
<dbReference type="NCBIfam" id="TIGR00507">
    <property type="entry name" value="aroE"/>
    <property type="match status" value="1"/>
</dbReference>
<dbReference type="RefSeq" id="WP_121939992.1">
    <property type="nucleotide sequence ID" value="NZ_REFR01000015.1"/>
</dbReference>
<keyword evidence="6 8" id="KW-0057">Aromatic amino acid biosynthesis</keyword>
<comment type="similarity">
    <text evidence="8">Belongs to the shikimate dehydrogenase family.</text>
</comment>
<dbReference type="HAMAP" id="MF_00222">
    <property type="entry name" value="Shikimate_DH_AroE"/>
    <property type="match status" value="1"/>
</dbReference>
<feature type="binding site" evidence="8">
    <location>
        <begin position="20"/>
        <end position="22"/>
    </location>
    <ligand>
        <name>shikimate</name>
        <dbReference type="ChEBI" id="CHEBI:36208"/>
    </ligand>
</feature>
<dbReference type="InParanoid" id="A0A3M0C4U0"/>
<dbReference type="FunCoup" id="A0A3M0C4U0">
    <property type="interactions" value="171"/>
</dbReference>
<dbReference type="GO" id="GO:0009073">
    <property type="term" value="P:aromatic amino acid family biosynthetic process"/>
    <property type="evidence" value="ECO:0007669"/>
    <property type="project" value="UniProtKB-KW"/>
</dbReference>
<feature type="binding site" evidence="8">
    <location>
        <position position="67"/>
    </location>
    <ligand>
        <name>shikimate</name>
        <dbReference type="ChEBI" id="CHEBI:36208"/>
    </ligand>
</feature>
<evidence type="ECO:0000259" key="9">
    <source>
        <dbReference type="Pfam" id="PF01488"/>
    </source>
</evidence>
<dbReference type="Proteomes" id="UP000271227">
    <property type="component" value="Unassembled WGS sequence"/>
</dbReference>
<comment type="subunit">
    <text evidence="8">Homodimer.</text>
</comment>
<keyword evidence="13" id="KW-1185">Reference proteome</keyword>
<evidence type="ECO:0000256" key="6">
    <source>
        <dbReference type="ARBA" id="ARBA00023141"/>
    </source>
</evidence>
<evidence type="ECO:0000256" key="4">
    <source>
        <dbReference type="ARBA" id="ARBA00022857"/>
    </source>
</evidence>
<feature type="binding site" evidence="8">
    <location>
        <begin position="133"/>
        <end position="137"/>
    </location>
    <ligand>
        <name>NADP(+)</name>
        <dbReference type="ChEBI" id="CHEBI:58349"/>
    </ligand>
</feature>
<dbReference type="OrthoDB" id="9792692at2"/>
<name>A0A3M0C4U0_9PROT</name>
<dbReference type="GO" id="GO:0008652">
    <property type="term" value="P:amino acid biosynthetic process"/>
    <property type="evidence" value="ECO:0007669"/>
    <property type="project" value="UniProtKB-KW"/>
</dbReference>
<feature type="active site" description="Proton acceptor" evidence="8">
    <location>
        <position position="71"/>
    </location>
</feature>
<dbReference type="NCBIfam" id="NF001312">
    <property type="entry name" value="PRK00258.1-4"/>
    <property type="match status" value="1"/>
</dbReference>
<organism evidence="12 13">
    <name type="scientific">Eilatimonas milleporae</name>
    <dbReference type="NCBI Taxonomy" id="911205"/>
    <lineage>
        <taxon>Bacteria</taxon>
        <taxon>Pseudomonadati</taxon>
        <taxon>Pseudomonadota</taxon>
        <taxon>Alphaproteobacteria</taxon>
        <taxon>Kordiimonadales</taxon>
        <taxon>Kordiimonadaceae</taxon>
        <taxon>Eilatimonas</taxon>
    </lineage>
</organism>
<accession>A0A3M0C4U0</accession>
<dbReference type="CDD" id="cd01065">
    <property type="entry name" value="NAD_bind_Shikimate_DH"/>
    <property type="match status" value="1"/>
</dbReference>
<feature type="binding site" evidence="8">
    <location>
        <position position="253"/>
    </location>
    <ligand>
        <name>shikimate</name>
        <dbReference type="ChEBI" id="CHEBI:36208"/>
    </ligand>
</feature>
<dbReference type="Gene3D" id="3.40.50.720">
    <property type="entry name" value="NAD(P)-binding Rossmann-like Domain"/>
    <property type="match status" value="1"/>
</dbReference>
<feature type="binding site" evidence="8">
    <location>
        <begin position="157"/>
        <end position="162"/>
    </location>
    <ligand>
        <name>NADP(+)</name>
        <dbReference type="ChEBI" id="CHEBI:58349"/>
    </ligand>
</feature>
<dbReference type="InterPro" id="IPR036291">
    <property type="entry name" value="NAD(P)-bd_dom_sf"/>
</dbReference>
<dbReference type="PANTHER" id="PTHR21089">
    <property type="entry name" value="SHIKIMATE DEHYDROGENASE"/>
    <property type="match status" value="1"/>
</dbReference>
<reference evidence="12 13" key="1">
    <citation type="submission" date="2018-10" db="EMBL/GenBank/DDBJ databases">
        <title>Genomic Encyclopedia of Archaeal and Bacterial Type Strains, Phase II (KMG-II): from individual species to whole genera.</title>
        <authorList>
            <person name="Goeker M."/>
        </authorList>
    </citation>
    <scope>NUCLEOTIDE SEQUENCE [LARGE SCALE GENOMIC DNA]</scope>
    <source>
        <strain evidence="12 13">DSM 25217</strain>
    </source>
</reference>
<comment type="caution">
    <text evidence="12">The sequence shown here is derived from an EMBL/GenBank/DDBJ whole genome shotgun (WGS) entry which is preliminary data.</text>
</comment>
<dbReference type="UniPathway" id="UPA00053">
    <property type="reaction ID" value="UER00087"/>
</dbReference>
<evidence type="ECO:0000259" key="10">
    <source>
        <dbReference type="Pfam" id="PF08501"/>
    </source>
</evidence>
<comment type="pathway">
    <text evidence="1 8">Metabolic intermediate biosynthesis; chorismate biosynthesis; chorismate from D-erythrose 4-phosphate and phosphoenolpyruvate: step 4/7.</text>
</comment>
<feature type="binding site" evidence="8">
    <location>
        <position position="108"/>
    </location>
    <ligand>
        <name>shikimate</name>
        <dbReference type="ChEBI" id="CHEBI:36208"/>
    </ligand>
</feature>
<dbReference type="Pfam" id="PF01488">
    <property type="entry name" value="Shikimate_DH"/>
    <property type="match status" value="1"/>
</dbReference>
<evidence type="ECO:0000256" key="3">
    <source>
        <dbReference type="ARBA" id="ARBA00022605"/>
    </source>
</evidence>
<evidence type="ECO:0000256" key="1">
    <source>
        <dbReference type="ARBA" id="ARBA00004871"/>
    </source>
</evidence>
<dbReference type="GO" id="GO:0004764">
    <property type="term" value="F:shikimate 3-dehydrogenase (NADP+) activity"/>
    <property type="evidence" value="ECO:0007669"/>
    <property type="project" value="UniProtKB-UniRule"/>
</dbReference>
<keyword evidence="4 8" id="KW-0521">NADP</keyword>
<evidence type="ECO:0000256" key="7">
    <source>
        <dbReference type="ARBA" id="ARBA00049442"/>
    </source>
</evidence>
<dbReference type="InterPro" id="IPR022893">
    <property type="entry name" value="Shikimate_DH_fam"/>
</dbReference>
<comment type="catalytic activity">
    <reaction evidence="7 8">
        <text>shikimate + NADP(+) = 3-dehydroshikimate + NADPH + H(+)</text>
        <dbReference type="Rhea" id="RHEA:17737"/>
        <dbReference type="ChEBI" id="CHEBI:15378"/>
        <dbReference type="ChEBI" id="CHEBI:16630"/>
        <dbReference type="ChEBI" id="CHEBI:36208"/>
        <dbReference type="ChEBI" id="CHEBI:57783"/>
        <dbReference type="ChEBI" id="CHEBI:58349"/>
        <dbReference type="EC" id="1.1.1.25"/>
    </reaction>
</comment>
<dbReference type="SUPFAM" id="SSF53223">
    <property type="entry name" value="Aminoacid dehydrogenase-like, N-terminal domain"/>
    <property type="match status" value="1"/>
</dbReference>
<dbReference type="InterPro" id="IPR041121">
    <property type="entry name" value="SDH_C"/>
</dbReference>
<dbReference type="InterPro" id="IPR011342">
    <property type="entry name" value="Shikimate_DH"/>
</dbReference>
<gene>
    <name evidence="8" type="primary">aroE</name>
    <name evidence="12" type="ORF">BXY39_3343</name>
</gene>
<feature type="domain" description="Shikimate dehydrogenase substrate binding N-terminal" evidence="10">
    <location>
        <begin position="12"/>
        <end position="94"/>
    </location>
</feature>
<feature type="domain" description="SDH C-terminal" evidence="11">
    <location>
        <begin position="246"/>
        <end position="266"/>
    </location>
</feature>
<sequence length="285" mass="29534">MTGSGTRCVAAVIGHPVAHSLSPRIHNHWLAAAGIDGCYRAIDVPPDRLGEAVAALRADGLQGWNVTVPHKTAILPLMDRLSPAARTMGAVNTVLCKADGTLSGFNTDGIGFLKHLNATVPHWPKDRAALVIGAGGAARAAAAALIDTDIPFLMLANRTEEKARGLAADIGRQRITTVAWDALSSAVTAAGLIVNTTTLGMTGQPPLPLDLSAAAPDCVVYDIVYAPLETPLLRDAAARGLAVVDGLGMLVHQAAAAFELWFGAAPVYDDALKSVLKSDLHKALA</sequence>
<dbReference type="PANTHER" id="PTHR21089:SF1">
    <property type="entry name" value="BIFUNCTIONAL 3-DEHYDROQUINATE DEHYDRATASE_SHIKIMATE DEHYDROGENASE, CHLOROPLASTIC"/>
    <property type="match status" value="1"/>
</dbReference>
<feature type="binding site" evidence="8">
    <location>
        <position position="225"/>
    </location>
    <ligand>
        <name>shikimate</name>
        <dbReference type="ChEBI" id="CHEBI:36208"/>
    </ligand>
</feature>
<evidence type="ECO:0000256" key="8">
    <source>
        <dbReference type="HAMAP-Rule" id="MF_00222"/>
    </source>
</evidence>
<evidence type="ECO:0000256" key="5">
    <source>
        <dbReference type="ARBA" id="ARBA00023002"/>
    </source>
</evidence>
<feature type="binding site" evidence="8">
    <location>
        <position position="246"/>
    </location>
    <ligand>
        <name>NADP(+)</name>
        <dbReference type="ChEBI" id="CHEBI:58349"/>
    </ligand>
</feature>
<comment type="function">
    <text evidence="8">Involved in the biosynthesis of the chorismate, which leads to the biosynthesis of aromatic amino acids. Catalyzes the reversible NADPH linked reduction of 3-dehydroshikimate (DHSA) to yield shikimate (SA).</text>
</comment>
<dbReference type="InterPro" id="IPR013708">
    <property type="entry name" value="Shikimate_DH-bd_N"/>
</dbReference>
<dbReference type="SUPFAM" id="SSF51735">
    <property type="entry name" value="NAD(P)-binding Rossmann-fold domains"/>
    <property type="match status" value="1"/>
</dbReference>
<keyword evidence="3 8" id="KW-0028">Amino-acid biosynthesis</keyword>
<dbReference type="Gene3D" id="3.40.50.10860">
    <property type="entry name" value="Leucine Dehydrogenase, chain A, domain 1"/>
    <property type="match status" value="1"/>
</dbReference>
<evidence type="ECO:0000313" key="12">
    <source>
        <dbReference type="EMBL" id="RMB01836.1"/>
    </source>
</evidence>
<comment type="caution">
    <text evidence="8">Lacks conserved residue(s) required for the propagation of feature annotation.</text>
</comment>
<feature type="domain" description="Quinate/shikimate 5-dehydrogenase/glutamyl-tRNA reductase" evidence="9">
    <location>
        <begin position="125"/>
        <end position="197"/>
    </location>
</feature>
<feature type="binding site" evidence="8">
    <location>
        <position position="223"/>
    </location>
    <ligand>
        <name>NADP(+)</name>
        <dbReference type="ChEBI" id="CHEBI:58349"/>
    </ligand>
</feature>
<dbReference type="Pfam" id="PF18317">
    <property type="entry name" value="SDH_C"/>
    <property type="match status" value="1"/>
</dbReference>